<dbReference type="OrthoDB" id="1143207at2"/>
<organism evidence="1 2">
    <name type="scientific">Flavobacterium psychrotolerans</name>
    <dbReference type="NCBI Taxonomy" id="2169410"/>
    <lineage>
        <taxon>Bacteria</taxon>
        <taxon>Pseudomonadati</taxon>
        <taxon>Bacteroidota</taxon>
        <taxon>Flavobacteriia</taxon>
        <taxon>Flavobacteriales</taxon>
        <taxon>Flavobacteriaceae</taxon>
        <taxon>Flavobacterium</taxon>
    </lineage>
</organism>
<protein>
    <submittedName>
        <fullName evidence="1">Uncharacterized protein</fullName>
    </submittedName>
</protein>
<dbReference type="EMBL" id="QCZI01000003">
    <property type="protein sequence ID" value="PWA06607.1"/>
    <property type="molecule type" value="Genomic_DNA"/>
</dbReference>
<dbReference type="RefSeq" id="WP_116724082.1">
    <property type="nucleotide sequence ID" value="NZ_QCZI01000003.1"/>
</dbReference>
<name>A0A2U1JN69_9FLAO</name>
<proteinExistence type="predicted"/>
<gene>
    <name evidence="1" type="ORF">DB895_03265</name>
</gene>
<dbReference type="AlphaFoldDB" id="A0A2U1JN69"/>
<dbReference type="PROSITE" id="PS51257">
    <property type="entry name" value="PROKAR_LIPOPROTEIN"/>
    <property type="match status" value="1"/>
</dbReference>
<reference evidence="1 2" key="1">
    <citation type="submission" date="2018-04" db="EMBL/GenBank/DDBJ databases">
        <title>Flavobacterium sp. nov., isolated from glacier ice.</title>
        <authorList>
            <person name="Liu Q."/>
            <person name="Xin Y.-H."/>
        </authorList>
    </citation>
    <scope>NUCLEOTIDE SEQUENCE [LARGE SCALE GENOMIC DNA]</scope>
    <source>
        <strain evidence="1 2">RB1R5</strain>
    </source>
</reference>
<accession>A0A2U1JN69</accession>
<keyword evidence="2" id="KW-1185">Reference proteome</keyword>
<evidence type="ECO:0000313" key="2">
    <source>
        <dbReference type="Proteomes" id="UP000245449"/>
    </source>
</evidence>
<sequence length="263" mass="30814">MKNLLCLFLFFQMGTVSCQEKKWLATKIDTLQFQADSFIGFDTFGAYYYIKNNVLIKKNKTKTWQYKNLSLNKISKVDLQNPLNLVVFYENFNTVVLLDNQLNEIQKINFSENTIPILATATGLAFGNRLWIYNSLAQQIGLYDYLKSEFKTITVPFIGNIKPYDTNYNYFQWIDENQNWSRCNIFGKVTVLGKVPEFDLIQAISDSEIVYKKGDTLYYYTLNGNKTTIIHFNEKTFESFYYKDQILSIFTFKGITNYKITIP</sequence>
<evidence type="ECO:0000313" key="1">
    <source>
        <dbReference type="EMBL" id="PWA06607.1"/>
    </source>
</evidence>
<comment type="caution">
    <text evidence="1">The sequence shown here is derived from an EMBL/GenBank/DDBJ whole genome shotgun (WGS) entry which is preliminary data.</text>
</comment>
<dbReference type="Proteomes" id="UP000245449">
    <property type="component" value="Unassembled WGS sequence"/>
</dbReference>